<dbReference type="Pfam" id="PF09537">
    <property type="entry name" value="DUF2383"/>
    <property type="match status" value="1"/>
</dbReference>
<proteinExistence type="predicted"/>
<evidence type="ECO:0000313" key="3">
    <source>
        <dbReference type="Proteomes" id="UP000829517"/>
    </source>
</evidence>
<keyword evidence="3" id="KW-1185">Reference proteome</keyword>
<dbReference type="InterPro" id="IPR012347">
    <property type="entry name" value="Ferritin-like"/>
</dbReference>
<accession>A0ABS9J4X3</accession>
<reference evidence="2 3" key="1">
    <citation type="submission" date="2021-01" db="EMBL/GenBank/DDBJ databases">
        <title>Genome sequencing of Joostella atrarenae M1-2 (= KCTC 23194).</title>
        <authorList>
            <person name="Zakaria M.R."/>
            <person name="Lam M.Q."/>
            <person name="Chong C.S."/>
        </authorList>
    </citation>
    <scope>NUCLEOTIDE SEQUENCE [LARGE SCALE GENOMIC DNA]</scope>
    <source>
        <strain evidence="2 3">M1-2</strain>
    </source>
</reference>
<dbReference type="InterPro" id="IPR011971">
    <property type="entry name" value="CHP02284"/>
</dbReference>
<dbReference type="RefSeq" id="WP_236959455.1">
    <property type="nucleotide sequence ID" value="NZ_JAETXX010000007.1"/>
</dbReference>
<feature type="domain" description="DUF2383" evidence="1">
    <location>
        <begin position="6"/>
        <end position="116"/>
    </location>
</feature>
<organism evidence="2 3">
    <name type="scientific">Joostella atrarenae</name>
    <dbReference type="NCBI Taxonomy" id="679257"/>
    <lineage>
        <taxon>Bacteria</taxon>
        <taxon>Pseudomonadati</taxon>
        <taxon>Bacteroidota</taxon>
        <taxon>Flavobacteriia</taxon>
        <taxon>Flavobacteriales</taxon>
        <taxon>Flavobacteriaceae</taxon>
        <taxon>Joostella</taxon>
    </lineage>
</organism>
<dbReference type="InterPro" id="IPR016920">
    <property type="entry name" value="UCP029477"/>
</dbReference>
<evidence type="ECO:0000313" key="2">
    <source>
        <dbReference type="EMBL" id="MCF8715491.1"/>
    </source>
</evidence>
<comment type="caution">
    <text evidence="2">The sequence shown here is derived from an EMBL/GenBank/DDBJ whole genome shotgun (WGS) entry which is preliminary data.</text>
</comment>
<evidence type="ECO:0000259" key="1">
    <source>
        <dbReference type="Pfam" id="PF09537"/>
    </source>
</evidence>
<dbReference type="EMBL" id="JAETXX010000007">
    <property type="protein sequence ID" value="MCF8715491.1"/>
    <property type="molecule type" value="Genomic_DNA"/>
</dbReference>
<dbReference type="PIRSF" id="PIRSF029477">
    <property type="entry name" value="UCP029477"/>
    <property type="match status" value="1"/>
</dbReference>
<protein>
    <submittedName>
        <fullName evidence="2">PA2169 family four-helix-bundle protein</fullName>
    </submittedName>
</protein>
<dbReference type="InterPro" id="IPR019052">
    <property type="entry name" value="DUF2383"/>
</dbReference>
<dbReference type="Proteomes" id="UP000829517">
    <property type="component" value="Unassembled WGS sequence"/>
</dbReference>
<dbReference type="Gene3D" id="1.20.1260.10">
    <property type="match status" value="1"/>
</dbReference>
<name>A0ABS9J4X3_9FLAO</name>
<dbReference type="NCBIfam" id="TIGR02284">
    <property type="entry name" value="PA2169 family four-helix-bundle protein"/>
    <property type="match status" value="1"/>
</dbReference>
<gene>
    <name evidence="2" type="ORF">JM658_11705</name>
</gene>
<sequence>MSYTEDVAKKINELLEKNYDANKGFMNSVDHVKSTNLKTYLKSKAVEREHFSDELKREIISFGEKPVDSGSFTGDIHRAWIDIKSAVSQNNEEAVLEEVQRGEEASLEDYNKVLKETALPDSTKAMLTRQRNAIKNSVDNAKRYEQIVS</sequence>